<dbReference type="Gene3D" id="3.40.50.1580">
    <property type="entry name" value="Nucleoside phosphorylase domain"/>
    <property type="match status" value="1"/>
</dbReference>
<dbReference type="PANTHER" id="PTHR46082:SF11">
    <property type="entry name" value="AAA+ ATPASE DOMAIN-CONTAINING PROTEIN-RELATED"/>
    <property type="match status" value="1"/>
</dbReference>
<dbReference type="InterPro" id="IPR053137">
    <property type="entry name" value="NLR-like"/>
</dbReference>
<keyword evidence="1" id="KW-1133">Transmembrane helix</keyword>
<dbReference type="Proteomes" id="UP001375240">
    <property type="component" value="Unassembled WGS sequence"/>
</dbReference>
<feature type="transmembrane region" description="Helical" evidence="1">
    <location>
        <begin position="29"/>
        <end position="51"/>
    </location>
</feature>
<dbReference type="GO" id="GO:0009116">
    <property type="term" value="P:nucleoside metabolic process"/>
    <property type="evidence" value="ECO:0007669"/>
    <property type="project" value="InterPro"/>
</dbReference>
<dbReference type="Pfam" id="PF01048">
    <property type="entry name" value="PNP_UDP_1"/>
    <property type="match status" value="1"/>
</dbReference>
<dbReference type="InterPro" id="IPR000845">
    <property type="entry name" value="Nucleoside_phosphorylase_d"/>
</dbReference>
<proteinExistence type="predicted"/>
<sequence length="290" mass="31213">MMDESHLDLPPSDHDTNIYTLGRIGQHNIVIACLPAGFVGIASAASVAMMLKTTFPAIRFGLMVGLGGGVPSKEADIRLGDIVVSQPIKRHGGVVQYDFGKSTPDGFELTGFLNAPPIILLSAITKIRGNYDLGKSSLLAEMSRLSKFPKFARDQAGSDTLFETEYRHIGGEDCTSCASTRIVQREERTSDMPVVHYGTIASANRVMRDGIERDKISRSPGLGSVLCFEMEAAGLINNFPCLVICGICNYADSHKNKGWQPYAAGNAAAYARELLLVIPGTNVEIDGEDS</sequence>
<dbReference type="AlphaFoldDB" id="A0AAV9U6N3"/>
<dbReference type="GO" id="GO:0003824">
    <property type="term" value="F:catalytic activity"/>
    <property type="evidence" value="ECO:0007669"/>
    <property type="project" value="InterPro"/>
</dbReference>
<accession>A0AAV9U6N3</accession>
<name>A0AAV9U6N3_9PEZI</name>
<dbReference type="InterPro" id="IPR035994">
    <property type="entry name" value="Nucleoside_phosphorylase_sf"/>
</dbReference>
<reference evidence="3 4" key="1">
    <citation type="submission" date="2019-10" db="EMBL/GenBank/DDBJ databases">
        <authorList>
            <person name="Palmer J.M."/>
        </authorList>
    </citation>
    <scope>NUCLEOTIDE SEQUENCE [LARGE SCALE GENOMIC DNA]</scope>
    <source>
        <strain evidence="3 4">TWF696</strain>
    </source>
</reference>
<evidence type="ECO:0000256" key="1">
    <source>
        <dbReference type="SAM" id="Phobius"/>
    </source>
</evidence>
<keyword evidence="1" id="KW-0472">Membrane</keyword>
<keyword evidence="1" id="KW-0812">Transmembrane</keyword>
<evidence type="ECO:0000313" key="3">
    <source>
        <dbReference type="EMBL" id="KAK6336293.1"/>
    </source>
</evidence>
<evidence type="ECO:0000313" key="4">
    <source>
        <dbReference type="Proteomes" id="UP001375240"/>
    </source>
</evidence>
<gene>
    <name evidence="3" type="ORF">TWF696_001855</name>
</gene>
<evidence type="ECO:0000259" key="2">
    <source>
        <dbReference type="Pfam" id="PF01048"/>
    </source>
</evidence>
<keyword evidence="4" id="KW-1185">Reference proteome</keyword>
<feature type="domain" description="Nucleoside phosphorylase" evidence="2">
    <location>
        <begin position="16"/>
        <end position="268"/>
    </location>
</feature>
<protein>
    <recommendedName>
        <fullName evidence="2">Nucleoside phosphorylase domain-containing protein</fullName>
    </recommendedName>
</protein>
<comment type="caution">
    <text evidence="3">The sequence shown here is derived from an EMBL/GenBank/DDBJ whole genome shotgun (WGS) entry which is preliminary data.</text>
</comment>
<organism evidence="3 4">
    <name type="scientific">Orbilia brochopaga</name>
    <dbReference type="NCBI Taxonomy" id="3140254"/>
    <lineage>
        <taxon>Eukaryota</taxon>
        <taxon>Fungi</taxon>
        <taxon>Dikarya</taxon>
        <taxon>Ascomycota</taxon>
        <taxon>Pezizomycotina</taxon>
        <taxon>Orbiliomycetes</taxon>
        <taxon>Orbiliales</taxon>
        <taxon>Orbiliaceae</taxon>
        <taxon>Orbilia</taxon>
    </lineage>
</organism>
<dbReference type="EMBL" id="JAVHNQ010000011">
    <property type="protein sequence ID" value="KAK6336293.1"/>
    <property type="molecule type" value="Genomic_DNA"/>
</dbReference>
<dbReference type="PANTHER" id="PTHR46082">
    <property type="entry name" value="ATP/GTP-BINDING PROTEIN-RELATED"/>
    <property type="match status" value="1"/>
</dbReference>
<dbReference type="SUPFAM" id="SSF53167">
    <property type="entry name" value="Purine and uridine phosphorylases"/>
    <property type="match status" value="1"/>
</dbReference>